<evidence type="ECO:0000313" key="12">
    <source>
        <dbReference type="Proteomes" id="UP000506160"/>
    </source>
</evidence>
<keyword evidence="4 7" id="KW-0812">Transmembrane</keyword>
<accession>A0AB94ID60</accession>
<comment type="caution">
    <text evidence="11">The sequence shown here is derived from an EMBL/GenBank/DDBJ whole genome shotgun (WGS) entry which is preliminary data.</text>
</comment>
<feature type="domain" description="Nucleoside transporter/FeoB GTPase Gate" evidence="10">
    <location>
        <begin position="90"/>
        <end position="189"/>
    </location>
</feature>
<reference evidence="11 12" key="1">
    <citation type="journal article" date="2014" name="Appl. Environ. Microbiol.">
        <title>Genomic features of a bumble bee symbiont reflect its host environment.</title>
        <authorList>
            <person name="Martinson V.G."/>
            <person name="Magoc T."/>
            <person name="Koch H."/>
            <person name="Salzberg S.L."/>
            <person name="Moran N.A."/>
        </authorList>
    </citation>
    <scope>NUCLEOTIDE SEQUENCE [LARGE SCALE GENOMIC DNA]</scope>
    <source>
        <strain evidence="11 12">Bimp</strain>
    </source>
</reference>
<dbReference type="GO" id="GO:0015293">
    <property type="term" value="F:symporter activity"/>
    <property type="evidence" value="ECO:0007669"/>
    <property type="project" value="TreeGrafter"/>
</dbReference>
<evidence type="ECO:0000259" key="9">
    <source>
        <dbReference type="Pfam" id="PF07662"/>
    </source>
</evidence>
<dbReference type="InterPro" id="IPR011657">
    <property type="entry name" value="CNT_C_dom"/>
</dbReference>
<keyword evidence="12" id="KW-1185">Reference proteome</keyword>
<dbReference type="Pfam" id="PF07662">
    <property type="entry name" value="Nucleos_tra2_C"/>
    <property type="match status" value="1"/>
</dbReference>
<evidence type="ECO:0000256" key="5">
    <source>
        <dbReference type="ARBA" id="ARBA00022989"/>
    </source>
</evidence>
<evidence type="ECO:0000256" key="7">
    <source>
        <dbReference type="SAM" id="Phobius"/>
    </source>
</evidence>
<feature type="transmembrane region" description="Helical" evidence="7">
    <location>
        <begin position="269"/>
        <end position="286"/>
    </location>
</feature>
<feature type="domain" description="Concentrative nucleoside transporter C-terminal" evidence="9">
    <location>
        <begin position="192"/>
        <end position="391"/>
    </location>
</feature>
<dbReference type="PANTHER" id="PTHR10590">
    <property type="entry name" value="SODIUM/NUCLEOSIDE COTRANSPORTER"/>
    <property type="match status" value="1"/>
</dbReference>
<keyword evidence="3" id="KW-1003">Cell membrane</keyword>
<dbReference type="EMBL" id="AWGA01000043">
    <property type="protein sequence ID" value="TEA27360.1"/>
    <property type="molecule type" value="Genomic_DNA"/>
</dbReference>
<evidence type="ECO:0000256" key="3">
    <source>
        <dbReference type="ARBA" id="ARBA00022475"/>
    </source>
</evidence>
<dbReference type="GO" id="GO:0005886">
    <property type="term" value="C:plasma membrane"/>
    <property type="evidence" value="ECO:0007669"/>
    <property type="project" value="UniProtKB-SubCell"/>
</dbReference>
<dbReference type="InterPro" id="IPR011642">
    <property type="entry name" value="Gate_dom"/>
</dbReference>
<keyword evidence="6 7" id="KW-0472">Membrane</keyword>
<evidence type="ECO:0000256" key="4">
    <source>
        <dbReference type="ARBA" id="ARBA00022692"/>
    </source>
</evidence>
<evidence type="ECO:0000313" key="11">
    <source>
        <dbReference type="EMBL" id="TEA27360.1"/>
    </source>
</evidence>
<feature type="domain" description="Concentrative nucleoside transporter N-terminal" evidence="8">
    <location>
        <begin position="9"/>
        <end position="80"/>
    </location>
</feature>
<evidence type="ECO:0000259" key="10">
    <source>
        <dbReference type="Pfam" id="PF07670"/>
    </source>
</evidence>
<feature type="transmembrane region" description="Helical" evidence="7">
    <location>
        <begin position="34"/>
        <end position="59"/>
    </location>
</feature>
<evidence type="ECO:0000256" key="2">
    <source>
        <dbReference type="ARBA" id="ARBA00009033"/>
    </source>
</evidence>
<feature type="transmembrane region" description="Helical" evidence="7">
    <location>
        <begin position="89"/>
        <end position="112"/>
    </location>
</feature>
<comment type="subcellular location">
    <subcellularLocation>
        <location evidence="1">Cell membrane</location>
        <topology evidence="1">Multi-pass membrane protein</topology>
    </subcellularLocation>
</comment>
<feature type="transmembrane region" description="Helical" evidence="7">
    <location>
        <begin position="372"/>
        <end position="394"/>
    </location>
</feature>
<dbReference type="AlphaFoldDB" id="A0AB94ID60"/>
<dbReference type="GO" id="GO:0005337">
    <property type="term" value="F:nucleoside transmembrane transporter activity"/>
    <property type="evidence" value="ECO:0007669"/>
    <property type="project" value="InterPro"/>
</dbReference>
<proteinExistence type="inferred from homology"/>
<dbReference type="InterPro" id="IPR002668">
    <property type="entry name" value="CNT_N_dom"/>
</dbReference>
<dbReference type="Pfam" id="PF01773">
    <property type="entry name" value="Nucleos_tra2_N"/>
    <property type="match status" value="1"/>
</dbReference>
<gene>
    <name evidence="11" type="ORF">O970_04040</name>
</gene>
<dbReference type="PANTHER" id="PTHR10590:SF13">
    <property type="entry name" value="NUCLEOSIDE PERMEASE NUPC"/>
    <property type="match status" value="1"/>
</dbReference>
<dbReference type="Pfam" id="PF07670">
    <property type="entry name" value="Gate"/>
    <property type="match status" value="1"/>
</dbReference>
<evidence type="ECO:0000259" key="8">
    <source>
        <dbReference type="Pfam" id="PF01773"/>
    </source>
</evidence>
<organism evidence="11 12">
    <name type="scientific">Candidatus Schmidhempelia bombi str. Bimp</name>
    <dbReference type="NCBI Taxonomy" id="1387197"/>
    <lineage>
        <taxon>Bacteria</taxon>
        <taxon>Pseudomonadati</taxon>
        <taxon>Pseudomonadota</taxon>
        <taxon>Gammaproteobacteria</taxon>
        <taxon>Orbales</taxon>
        <taxon>Orbaceae</taxon>
        <taxon>Candidatus Schmidhempelia</taxon>
    </lineage>
</organism>
<feature type="transmembrane region" description="Helical" evidence="7">
    <location>
        <begin position="335"/>
        <end position="360"/>
    </location>
</feature>
<feature type="transmembrane region" description="Helical" evidence="7">
    <location>
        <begin position="192"/>
        <end position="211"/>
    </location>
</feature>
<name>A0AB94ID60_9GAMM</name>
<evidence type="ECO:0000256" key="6">
    <source>
        <dbReference type="ARBA" id="ARBA00023136"/>
    </source>
</evidence>
<dbReference type="InterPro" id="IPR008276">
    <property type="entry name" value="C_nuclsd_transpt"/>
</dbReference>
<evidence type="ECO:0000256" key="1">
    <source>
        <dbReference type="ARBA" id="ARBA00004651"/>
    </source>
</evidence>
<dbReference type="RefSeq" id="WP_024495878.1">
    <property type="nucleotide sequence ID" value="NZ_AWGA01000043.1"/>
</dbReference>
<protein>
    <submittedName>
        <fullName evidence="11">NupC/NupG family nucleoside CNT transporter</fullName>
    </submittedName>
</protein>
<sequence length="398" mass="43734">MHYLIGLISIAAIIFLSWLFCFDRKAIRFRHVGIMILIQFFLAFLLLNTSIGNIIIGSISKGFEILLSYANEGVNFVFGNVVNVGQFNFFINVLLPIVFISALIGILQYLKILSFIIKGIGYLLSKVNGMGRLESYNAIAALILGQQEVFISIKKELPYLPERRLYTLCTSAMSTVSMAIVGAYMNILKPEYVVIAIILNLFGGFIIASLINPYQLDAQAQQLDEMPEEGKQSFFQMLGEYILDGFKVAVVVGAMLIGFIALIGMINSIFAAIFGISFIQILGYVFSPLAYLMGISGSECVKAGEVMATKLMSNEFVAMDLFNQHLDNFSARSQAILSVFLVSFANFSSIGIISGALRALDEKQGQAIAKHGLRLLYGASLVSLLSATIVGLVFDFHF</sequence>
<feature type="transmembrane region" description="Helical" evidence="7">
    <location>
        <begin position="241"/>
        <end position="262"/>
    </location>
</feature>
<comment type="similarity">
    <text evidence="2">Belongs to the concentrative nucleoside transporter (CNT) (TC 2.A.41) family.</text>
</comment>
<feature type="transmembrane region" description="Helical" evidence="7">
    <location>
        <begin position="6"/>
        <end position="22"/>
    </location>
</feature>
<feature type="transmembrane region" description="Helical" evidence="7">
    <location>
        <begin position="165"/>
        <end position="185"/>
    </location>
</feature>
<keyword evidence="5 7" id="KW-1133">Transmembrane helix</keyword>
<dbReference type="Proteomes" id="UP000506160">
    <property type="component" value="Unassembled WGS sequence"/>
</dbReference>